<dbReference type="PANTHER" id="PTHR24171">
    <property type="entry name" value="ANKYRIN REPEAT DOMAIN-CONTAINING PROTEIN 39-RELATED"/>
    <property type="match status" value="1"/>
</dbReference>
<dbReference type="InterPro" id="IPR036770">
    <property type="entry name" value="Ankyrin_rpt-contain_sf"/>
</dbReference>
<dbReference type="InterPro" id="IPR002110">
    <property type="entry name" value="Ankyrin_rpt"/>
</dbReference>
<evidence type="ECO:0000256" key="2">
    <source>
        <dbReference type="ARBA" id="ARBA00023043"/>
    </source>
</evidence>
<evidence type="ECO:0000256" key="1">
    <source>
        <dbReference type="ARBA" id="ARBA00022737"/>
    </source>
</evidence>
<organism evidence="4">
    <name type="scientific">Borely moumouvirus</name>
    <dbReference type="NCBI Taxonomy" id="2712067"/>
    <lineage>
        <taxon>Viruses</taxon>
        <taxon>Varidnaviria</taxon>
        <taxon>Bamfordvirae</taxon>
        <taxon>Nucleocytoviricota</taxon>
        <taxon>Megaviricetes</taxon>
        <taxon>Imitervirales</taxon>
        <taxon>Mimiviridae</taxon>
        <taxon>Megamimivirinae</taxon>
        <taxon>Moumouvirus</taxon>
    </lineage>
</organism>
<dbReference type="PROSITE" id="PS50088">
    <property type="entry name" value="ANK_REPEAT"/>
    <property type="match status" value="3"/>
</dbReference>
<evidence type="ECO:0000313" key="4">
    <source>
        <dbReference type="EMBL" id="QID06559.1"/>
    </source>
</evidence>
<dbReference type="SUPFAM" id="SSF48403">
    <property type="entry name" value="Ankyrin repeat"/>
    <property type="match status" value="1"/>
</dbReference>
<feature type="region of interest" description="Disordered" evidence="3">
    <location>
        <begin position="137"/>
        <end position="159"/>
    </location>
</feature>
<dbReference type="Pfam" id="PF12796">
    <property type="entry name" value="Ank_2"/>
    <property type="match status" value="1"/>
</dbReference>
<dbReference type="SMART" id="SM00248">
    <property type="entry name" value="ANK"/>
    <property type="match status" value="6"/>
</dbReference>
<name>A0A6G6ACI4_9VIRU</name>
<reference evidence="4" key="1">
    <citation type="submission" date="2019-07" db="EMBL/GenBank/DDBJ databases">
        <title>The discovery of a new lineage B mimivirus raises questions about particles surface fibrils.</title>
        <authorList>
            <person name="Silva L.K.S."/>
            <person name="Rodrigues R.A.L."/>
            <person name="Andrade A.C.S.P."/>
            <person name="Hikida H."/>
            <person name="Andreani J."/>
            <person name="Levasseur A."/>
            <person name="La Scola B."/>
            <person name="Abrahao J.S."/>
        </authorList>
    </citation>
    <scope>NUCLEOTIDE SEQUENCE</scope>
    <source>
        <strain evidence="4">B60</strain>
    </source>
</reference>
<keyword evidence="2" id="KW-0040">ANK repeat</keyword>
<dbReference type="PANTHER" id="PTHR24171:SF9">
    <property type="entry name" value="ANKYRIN REPEAT DOMAIN-CONTAINING PROTEIN 39"/>
    <property type="match status" value="1"/>
</dbReference>
<dbReference type="EMBL" id="MN175499">
    <property type="protein sequence ID" value="QID06559.1"/>
    <property type="molecule type" value="Genomic_DNA"/>
</dbReference>
<dbReference type="Gene3D" id="1.25.40.20">
    <property type="entry name" value="Ankyrin repeat-containing domain"/>
    <property type="match status" value="2"/>
</dbReference>
<protein>
    <submittedName>
        <fullName evidence="4">Ankyrin repeat-containing protein</fullName>
    </submittedName>
</protein>
<keyword evidence="1" id="KW-0677">Repeat</keyword>
<dbReference type="PROSITE" id="PS50297">
    <property type="entry name" value="ANK_REP_REGION"/>
    <property type="match status" value="3"/>
</dbReference>
<sequence>MPKFNYCLSCRYKDRILKYCKKKEDNYKLYYTKNDYMVIKFCKENDHQYIEVDIDDMENFMEFVMMRNYHCGGVCDFYCKSDMRDVPLLDIKKETTNKNKFVDENNGFFIAEKYNKCDTKTKVYDYSITNLLDSKKSGLDSDDSDDSNSDDGNSDDSDDDDLICKHECKHRQYTMEYVRYIFKHNMLSHIKLFLRKDGTYDFEGLYGSLSLVGEEDDEGCDDLSYEVISNALELSNYKTSKYVVCYIYAEPHKILDRLCENLKLSEIKKYLRICTSKKYFESISEKQFKNEYLDLSRTLWLVARYNNIDMFKFIIEEFSKVKNRVDKKYQKDLIFDKKVMQEVLRLNEGKYDIVKYLIENGVNVQARNNEALIRACSENLKIVKLLVKNGANIHAKNDEPLYKACSNGKIDIVKYLVKKGANINADNGKVLTYACSSGHLNIVKYLIENGADIHANNRALEIALEYGYKKIVKYLVKNGANFEKVKN</sequence>
<proteinExistence type="predicted"/>
<feature type="compositionally biased region" description="Acidic residues" evidence="3">
    <location>
        <begin position="140"/>
        <end position="159"/>
    </location>
</feature>
<accession>A0A6G6ACI4</accession>
<evidence type="ECO:0000256" key="3">
    <source>
        <dbReference type="SAM" id="MobiDB-lite"/>
    </source>
</evidence>